<dbReference type="RefSeq" id="WP_005604406.1">
    <property type="nucleotide sequence ID" value="NZ_GG663524.1"/>
</dbReference>
<dbReference type="eggNOG" id="ENOG502Z7TS">
    <property type="taxonomic scope" value="Bacteria"/>
</dbReference>
<gene>
    <name evidence="1" type="ORF">BUTYVIB_02318</name>
</gene>
<dbReference type="AlphaFoldDB" id="D4S2J6"/>
<evidence type="ECO:0008006" key="3">
    <source>
        <dbReference type="Google" id="ProtNLM"/>
    </source>
</evidence>
<protein>
    <recommendedName>
        <fullName evidence="3">DUF4317 domain-containing protein</fullName>
    </recommendedName>
</protein>
<dbReference type="InterPro" id="IPR025466">
    <property type="entry name" value="DUF4317"/>
</dbReference>
<reference evidence="1 2" key="1">
    <citation type="submission" date="2010-02" db="EMBL/GenBank/DDBJ databases">
        <authorList>
            <person name="Weinstock G."/>
            <person name="Sodergren E."/>
            <person name="Clifton S."/>
            <person name="Fulton L."/>
            <person name="Fulton B."/>
            <person name="Courtney L."/>
            <person name="Fronick C."/>
            <person name="Harrison M."/>
            <person name="Strong C."/>
            <person name="Farmer C."/>
            <person name="Delahaunty K."/>
            <person name="Markovic C."/>
            <person name="Hall O."/>
            <person name="Minx P."/>
            <person name="Tomlinson C."/>
            <person name="Mitreva M."/>
            <person name="Nelson J."/>
            <person name="Hou S."/>
            <person name="Wollam A."/>
            <person name="Pepin K.H."/>
            <person name="Johnson M."/>
            <person name="Bhonagiri V."/>
            <person name="Zhang X."/>
            <person name="Suruliraj S."/>
            <person name="Warren W."/>
            <person name="Chinwalla A."/>
            <person name="Mardis E.R."/>
            <person name="Wilson R.K."/>
        </authorList>
    </citation>
    <scope>NUCLEOTIDE SEQUENCE [LARGE SCALE GENOMIC DNA]</scope>
    <source>
        <strain evidence="1 2">DSM 2876</strain>
    </source>
</reference>
<comment type="caution">
    <text evidence="1">The sequence shown here is derived from an EMBL/GenBank/DDBJ whole genome shotgun (WGS) entry which is preliminary data.</text>
</comment>
<dbReference type="STRING" id="45851.BHV86_04065"/>
<evidence type="ECO:0000313" key="2">
    <source>
        <dbReference type="Proteomes" id="UP000006238"/>
    </source>
</evidence>
<dbReference type="GeneID" id="98917572"/>
<evidence type="ECO:0000313" key="1">
    <source>
        <dbReference type="EMBL" id="EFF67451.1"/>
    </source>
</evidence>
<dbReference type="HOGENOM" id="CLU_044566_1_0_9"/>
<sequence>MNKKEIAEIKKLFTNDKCCISKICGCYVDGNKNKITTFRHAFLSLPQEEIFKYFTIFRSSLSGTIGKNLLNMEFPMETEEEGGSQDFLMKLRSSHLDDDELLEIFYNKVIDNYNYGENYLILLIDANYDVPGKASDEFDMDDASEYVYEHILCNICPVKLSEEGLCYNAATNSFENRIRDWLVEKPLHGFLFPAFNDRNTDIHNILYFSKKSEEVQADFIDGVLGCVTPMTYMVQKETFSEIITESLGEECTFETVKSVHESMNNYIEEHKEQVEPVVFEKNDIKKMLESTGVSNEQISSFEEHYEDVAGSRTEFNAANVVNARSFEVKTKDVVIKVAPDRTDLIETKEVDGKLCLVIEISDQVEVNGITVKPL</sequence>
<organism evidence="1 2">
    <name type="scientific">Eshraghiella crossota DSM 2876</name>
    <dbReference type="NCBI Taxonomy" id="511680"/>
    <lineage>
        <taxon>Bacteria</taxon>
        <taxon>Bacillati</taxon>
        <taxon>Bacillota</taxon>
        <taxon>Clostridia</taxon>
        <taxon>Lachnospirales</taxon>
        <taxon>Lachnospiraceae</taxon>
        <taxon>Eshraghiella</taxon>
    </lineage>
</organism>
<dbReference type="Proteomes" id="UP000006238">
    <property type="component" value="Unassembled WGS sequence"/>
</dbReference>
<accession>D4S2J6</accession>
<keyword evidence="2" id="KW-1185">Reference proteome</keyword>
<name>D4S2J6_9FIRM</name>
<dbReference type="Pfam" id="PF14199">
    <property type="entry name" value="DUF4317"/>
    <property type="match status" value="1"/>
</dbReference>
<dbReference type="EMBL" id="ABWN01000040">
    <property type="protein sequence ID" value="EFF67451.1"/>
    <property type="molecule type" value="Genomic_DNA"/>
</dbReference>
<proteinExistence type="predicted"/>